<keyword evidence="4" id="KW-1185">Reference proteome</keyword>
<dbReference type="AlphaFoldDB" id="A0A1B1BJ62"/>
<feature type="transmembrane region" description="Helical" evidence="2">
    <location>
        <begin position="94"/>
        <end position="112"/>
    </location>
</feature>
<sequence>MTIPAGVAAVRKGFYAGPMATTSSYPPGTHPATGPDSLPGAPGPGARLRQLLTRTRAWIHRHPRLRTPYRFLVGAAGLAVIVIGLILVPLPGPGWLIVFVGVAVLGTEFPAAHRITLSVRRVAHRVRQWWRARRDRQGARSSGAGVEAA</sequence>
<dbReference type="InterPro" id="IPR019099">
    <property type="entry name" value="Uncharacterised_PGPGW_TM"/>
</dbReference>
<proteinExistence type="predicted"/>
<feature type="region of interest" description="Disordered" evidence="1">
    <location>
        <begin position="25"/>
        <end position="44"/>
    </location>
</feature>
<evidence type="ECO:0000256" key="2">
    <source>
        <dbReference type="SAM" id="Phobius"/>
    </source>
</evidence>
<dbReference type="InterPro" id="IPR013434">
    <property type="entry name" value="CHP02611"/>
</dbReference>
<feature type="transmembrane region" description="Helical" evidence="2">
    <location>
        <begin position="69"/>
        <end position="88"/>
    </location>
</feature>
<reference evidence="3 4" key="1">
    <citation type="submission" date="2016-06" db="EMBL/GenBank/DDBJ databases">
        <title>Genome sequencing of Cryobacterium arcticum PAMC 27867.</title>
        <authorList>
            <person name="Lee J."/>
            <person name="Kim O.-S."/>
        </authorList>
    </citation>
    <scope>NUCLEOTIDE SEQUENCE [LARGE SCALE GENOMIC DNA]</scope>
    <source>
        <strain evidence="3 4">PAMC 27867</strain>
    </source>
</reference>
<dbReference type="PATRIC" id="fig|670052.7.peg.1743"/>
<keyword evidence="2" id="KW-1133">Transmembrane helix</keyword>
<evidence type="ECO:0000256" key="1">
    <source>
        <dbReference type="SAM" id="MobiDB-lite"/>
    </source>
</evidence>
<dbReference type="Pfam" id="PF09656">
    <property type="entry name" value="PGPGW"/>
    <property type="match status" value="1"/>
</dbReference>
<dbReference type="Proteomes" id="UP000092582">
    <property type="component" value="Chromosome 1"/>
</dbReference>
<dbReference type="STRING" id="670052.PA27867_1688"/>
<keyword evidence="2" id="KW-0472">Membrane</keyword>
<evidence type="ECO:0000313" key="3">
    <source>
        <dbReference type="EMBL" id="ANP72642.1"/>
    </source>
</evidence>
<evidence type="ECO:0000313" key="4">
    <source>
        <dbReference type="Proteomes" id="UP000092582"/>
    </source>
</evidence>
<protein>
    <submittedName>
        <fullName evidence="3">Putative membrane protein</fullName>
    </submittedName>
</protein>
<organism evidence="3 4">
    <name type="scientific">Cryobacterium arcticum</name>
    <dbReference type="NCBI Taxonomy" id="670052"/>
    <lineage>
        <taxon>Bacteria</taxon>
        <taxon>Bacillati</taxon>
        <taxon>Actinomycetota</taxon>
        <taxon>Actinomycetes</taxon>
        <taxon>Micrococcales</taxon>
        <taxon>Microbacteriaceae</taxon>
        <taxon>Cryobacterium</taxon>
    </lineage>
</organism>
<name>A0A1B1BJ62_9MICO</name>
<gene>
    <name evidence="3" type="ORF">PA27867_1688</name>
</gene>
<accession>A0A1B1BJ62</accession>
<dbReference type="EMBL" id="CP016282">
    <property type="protein sequence ID" value="ANP72642.1"/>
    <property type="molecule type" value="Genomic_DNA"/>
</dbReference>
<dbReference type="NCBIfam" id="TIGR02611">
    <property type="entry name" value="TIGR02611 family protein"/>
    <property type="match status" value="1"/>
</dbReference>
<dbReference type="RefSeq" id="WP_236900885.1">
    <property type="nucleotide sequence ID" value="NZ_CP016282.1"/>
</dbReference>
<keyword evidence="2" id="KW-0812">Transmembrane</keyword>
<dbReference type="KEGG" id="cart:PA27867_1688"/>